<comment type="caution">
    <text evidence="2">The sequence shown here is derived from an EMBL/GenBank/DDBJ whole genome shotgun (WGS) entry which is preliminary data.</text>
</comment>
<evidence type="ECO:0000313" key="3">
    <source>
        <dbReference type="Proteomes" id="UP001418222"/>
    </source>
</evidence>
<dbReference type="EMBL" id="JBBWWQ010000011">
    <property type="protein sequence ID" value="KAK8935073.1"/>
    <property type="molecule type" value="Genomic_DNA"/>
</dbReference>
<feature type="region of interest" description="Disordered" evidence="1">
    <location>
        <begin position="126"/>
        <end position="145"/>
    </location>
</feature>
<evidence type="ECO:0000313" key="2">
    <source>
        <dbReference type="EMBL" id="KAK8935073.1"/>
    </source>
</evidence>
<gene>
    <name evidence="2" type="ORF">KSP39_PZI012917</name>
</gene>
<organism evidence="2 3">
    <name type="scientific">Platanthera zijinensis</name>
    <dbReference type="NCBI Taxonomy" id="2320716"/>
    <lineage>
        <taxon>Eukaryota</taxon>
        <taxon>Viridiplantae</taxon>
        <taxon>Streptophyta</taxon>
        <taxon>Embryophyta</taxon>
        <taxon>Tracheophyta</taxon>
        <taxon>Spermatophyta</taxon>
        <taxon>Magnoliopsida</taxon>
        <taxon>Liliopsida</taxon>
        <taxon>Asparagales</taxon>
        <taxon>Orchidaceae</taxon>
        <taxon>Orchidoideae</taxon>
        <taxon>Orchideae</taxon>
        <taxon>Orchidinae</taxon>
        <taxon>Platanthera</taxon>
    </lineage>
</organism>
<protein>
    <submittedName>
        <fullName evidence="2">Uncharacterized protein</fullName>
    </submittedName>
</protein>
<evidence type="ECO:0000256" key="1">
    <source>
        <dbReference type="SAM" id="MobiDB-lite"/>
    </source>
</evidence>
<sequence length="248" mass="27055">MVTALAGNKADLEDKRKVALEASALILGEIILQILETLNPGISRSLPGADAVESYVTTLRPPNSSPSPRKTAGLLPLFRCPIRLLPSNPSPLHHRYRAAATSCPLPTAGRPALTFPHRRPPPYIALTSRRPQPPPPPQSANSPSWIHRCNTHKILDLSRSRVIAVRSVISTAHTFHFCPDPTPNSGSTFPRPGSTYTWSDPPFYCPFSPFTAKDSHRHRLHAAGSISDRRSTHPALQIFSASVQPSTL</sequence>
<dbReference type="AlphaFoldDB" id="A0AAP0G327"/>
<accession>A0AAP0G327</accession>
<dbReference type="Proteomes" id="UP001418222">
    <property type="component" value="Unassembled WGS sequence"/>
</dbReference>
<keyword evidence="3" id="KW-1185">Reference proteome</keyword>
<proteinExistence type="predicted"/>
<name>A0AAP0G327_9ASPA</name>
<reference evidence="2 3" key="1">
    <citation type="journal article" date="2022" name="Nat. Plants">
        <title>Genomes of leafy and leafless Platanthera orchids illuminate the evolution of mycoheterotrophy.</title>
        <authorList>
            <person name="Li M.H."/>
            <person name="Liu K.W."/>
            <person name="Li Z."/>
            <person name="Lu H.C."/>
            <person name="Ye Q.L."/>
            <person name="Zhang D."/>
            <person name="Wang J.Y."/>
            <person name="Li Y.F."/>
            <person name="Zhong Z.M."/>
            <person name="Liu X."/>
            <person name="Yu X."/>
            <person name="Liu D.K."/>
            <person name="Tu X.D."/>
            <person name="Liu B."/>
            <person name="Hao Y."/>
            <person name="Liao X.Y."/>
            <person name="Jiang Y.T."/>
            <person name="Sun W.H."/>
            <person name="Chen J."/>
            <person name="Chen Y.Q."/>
            <person name="Ai Y."/>
            <person name="Zhai J.W."/>
            <person name="Wu S.S."/>
            <person name="Zhou Z."/>
            <person name="Hsiao Y.Y."/>
            <person name="Wu W.L."/>
            <person name="Chen Y.Y."/>
            <person name="Lin Y.F."/>
            <person name="Hsu J.L."/>
            <person name="Li C.Y."/>
            <person name="Wang Z.W."/>
            <person name="Zhao X."/>
            <person name="Zhong W.Y."/>
            <person name="Ma X.K."/>
            <person name="Ma L."/>
            <person name="Huang J."/>
            <person name="Chen G.Z."/>
            <person name="Huang M.Z."/>
            <person name="Huang L."/>
            <person name="Peng D.H."/>
            <person name="Luo Y.B."/>
            <person name="Zou S.Q."/>
            <person name="Chen S.P."/>
            <person name="Lan S."/>
            <person name="Tsai W.C."/>
            <person name="Van de Peer Y."/>
            <person name="Liu Z.J."/>
        </authorList>
    </citation>
    <scope>NUCLEOTIDE SEQUENCE [LARGE SCALE GENOMIC DNA]</scope>
    <source>
        <strain evidence="2">Lor287</strain>
    </source>
</reference>